<organism evidence="2 3">
    <name type="scientific">Streptomyces glaucescens</name>
    <dbReference type="NCBI Taxonomy" id="1907"/>
    <lineage>
        <taxon>Bacteria</taxon>
        <taxon>Bacillati</taxon>
        <taxon>Actinomycetota</taxon>
        <taxon>Actinomycetes</taxon>
        <taxon>Kitasatosporales</taxon>
        <taxon>Streptomycetaceae</taxon>
        <taxon>Streptomyces</taxon>
    </lineage>
</organism>
<evidence type="ECO:0000256" key="1">
    <source>
        <dbReference type="SAM" id="Phobius"/>
    </source>
</evidence>
<reference evidence="3" key="1">
    <citation type="journal article" date="2015" name="J. Biotechnol.">
        <title>Complete genome sequence of the actinobacterium Streptomyces glaucescens GLA.O (DSM 40922) consisting of a linear chromosome and one linear plasmid.</title>
        <authorList>
            <person name="Ortseifen V."/>
            <person name="Winkler A."/>
            <person name="Albersmeier A."/>
            <person name="Wendler S."/>
            <person name="Puhler A."/>
            <person name="Kalinowski J."/>
            <person name="Ruckert C."/>
        </authorList>
    </citation>
    <scope>NUCLEOTIDE SEQUENCE [LARGE SCALE GENOMIC DNA]</scope>
    <source>
        <strain evidence="3">DSM 40922 / GLA O</strain>
    </source>
</reference>
<keyword evidence="1" id="KW-1133">Transmembrane helix</keyword>
<keyword evidence="1" id="KW-0472">Membrane</keyword>
<dbReference type="Pfam" id="PF11292">
    <property type="entry name" value="DUF3093"/>
    <property type="match status" value="1"/>
</dbReference>
<dbReference type="KEGG" id="sgu:SGLAU_02210"/>
<dbReference type="HOGENOM" id="CLU_109360_1_0_11"/>
<dbReference type="eggNOG" id="ENOG5031J0U">
    <property type="taxonomic scope" value="Bacteria"/>
</dbReference>
<dbReference type="STRING" id="1907.SGLAU_02210"/>
<keyword evidence="1" id="KW-0812">Transmembrane</keyword>
<evidence type="ECO:0000313" key="3">
    <source>
        <dbReference type="Proteomes" id="UP000029482"/>
    </source>
</evidence>
<evidence type="ECO:0000313" key="2">
    <source>
        <dbReference type="EMBL" id="AIR96470.1"/>
    </source>
</evidence>
<accession>A0A089YS44</accession>
<keyword evidence="3" id="KW-1185">Reference proteome</keyword>
<feature type="transmembrane region" description="Helical" evidence="1">
    <location>
        <begin position="28"/>
        <end position="47"/>
    </location>
</feature>
<dbReference type="InterPro" id="IPR021443">
    <property type="entry name" value="DUF3093"/>
</dbReference>
<gene>
    <name evidence="2" type="ORF">SGLAU_02210</name>
</gene>
<dbReference type="Proteomes" id="UP000029482">
    <property type="component" value="Chromosome"/>
</dbReference>
<name>A0A089YS44_STRGA</name>
<proteinExistence type="predicted"/>
<dbReference type="EMBL" id="CP009438">
    <property type="protein sequence ID" value="AIR96470.1"/>
    <property type="molecule type" value="Genomic_DNA"/>
</dbReference>
<sequence length="172" mass="18147">MGGARRAGAGWQGGPMPLYEERLGVPRAWFWLAVMLGVMTAAVLLPFGPAIAAGGGAATGAAAAGVLRAYGGVRIVVTGGELLAGPMRLPLRSLGLAEILDAEEAFLWRTRRADVRALMLLRGYVPTALRIQLHDPDRVAPYLYLSTRQPTTLLAVLAFARRAQSPGGMEVG</sequence>
<protein>
    <submittedName>
        <fullName evidence="2">Putative membrane protein</fullName>
    </submittedName>
</protein>
<dbReference type="AlphaFoldDB" id="A0A089YS44"/>